<protein>
    <submittedName>
        <fullName evidence="1">Uncharacterized protein</fullName>
    </submittedName>
</protein>
<evidence type="ECO:0000313" key="1">
    <source>
        <dbReference type="EMBL" id="STV32369.1"/>
    </source>
</evidence>
<accession>A0A378B8T0</accession>
<dbReference type="Proteomes" id="UP000255239">
    <property type="component" value="Unassembled WGS sequence"/>
</dbReference>
<name>A0A378B8T0_KLEPN</name>
<evidence type="ECO:0000313" key="2">
    <source>
        <dbReference type="Proteomes" id="UP000255239"/>
    </source>
</evidence>
<proteinExistence type="predicted"/>
<gene>
    <name evidence="1" type="ORF">NCTC11679_00705</name>
</gene>
<reference evidence="1 2" key="1">
    <citation type="submission" date="2018-06" db="EMBL/GenBank/DDBJ databases">
        <authorList>
            <consortium name="Pathogen Informatics"/>
            <person name="Doyle S."/>
        </authorList>
    </citation>
    <scope>NUCLEOTIDE SEQUENCE [LARGE SCALE GENOMIC DNA]</scope>
    <source>
        <strain evidence="1 2">NCTC11679</strain>
    </source>
</reference>
<organism evidence="1 2">
    <name type="scientific">Klebsiella pneumoniae</name>
    <dbReference type="NCBI Taxonomy" id="573"/>
    <lineage>
        <taxon>Bacteria</taxon>
        <taxon>Pseudomonadati</taxon>
        <taxon>Pseudomonadota</taxon>
        <taxon>Gammaproteobacteria</taxon>
        <taxon>Enterobacterales</taxon>
        <taxon>Enterobacteriaceae</taxon>
        <taxon>Klebsiella/Raoultella group</taxon>
        <taxon>Klebsiella</taxon>
        <taxon>Klebsiella pneumoniae complex</taxon>
    </lineage>
</organism>
<dbReference type="EMBL" id="UGMG01000001">
    <property type="protein sequence ID" value="STV32369.1"/>
    <property type="molecule type" value="Genomic_DNA"/>
</dbReference>
<sequence length="103" mass="11559">MALVGGGPAGTHLLQRHHHLHHVHLRHHLDRFGRRDGGSDGNDLLPADVNIHQHTGYFHRLQAHCLLCALNVDRVIGDKPVDHVKLVPAFAVQLDDQTVVHFY</sequence>
<dbReference type="AlphaFoldDB" id="A0A378B8T0"/>